<sequence>KKISQLKYFSLTSISRTSYYDELVPLFHLMSNLEKLILFLFVKRINSIYTDGIHLNDEILIHMPCLNKFTFSITTLVCNRDSYIILPSNDYIQRSFIERKFQQIGFYADDNTMKIRARYHIY</sequence>
<feature type="non-terminal residue" evidence="1">
    <location>
        <position position="1"/>
    </location>
</feature>
<comment type="caution">
    <text evidence="1">The sequence shown here is derived from an EMBL/GenBank/DDBJ whole genome shotgun (WGS) entry which is preliminary data.</text>
</comment>
<accession>A0A818HN52</accession>
<evidence type="ECO:0000313" key="1">
    <source>
        <dbReference type="EMBL" id="CAF3507294.1"/>
    </source>
</evidence>
<gene>
    <name evidence="1" type="ORF">FME351_LOCUS17151</name>
</gene>
<dbReference type="EMBL" id="CAJNYU010002127">
    <property type="protein sequence ID" value="CAF3507294.1"/>
    <property type="molecule type" value="Genomic_DNA"/>
</dbReference>
<name>A0A818HN52_9BILA</name>
<proteinExistence type="predicted"/>
<reference evidence="1" key="1">
    <citation type="submission" date="2021-02" db="EMBL/GenBank/DDBJ databases">
        <authorList>
            <person name="Nowell W R."/>
        </authorList>
    </citation>
    <scope>NUCLEOTIDE SEQUENCE</scope>
</reference>
<protein>
    <submittedName>
        <fullName evidence="1">Uncharacterized protein</fullName>
    </submittedName>
</protein>
<dbReference type="AlphaFoldDB" id="A0A818HN52"/>
<organism evidence="1 2">
    <name type="scientific">Rotaria socialis</name>
    <dbReference type="NCBI Taxonomy" id="392032"/>
    <lineage>
        <taxon>Eukaryota</taxon>
        <taxon>Metazoa</taxon>
        <taxon>Spiralia</taxon>
        <taxon>Gnathifera</taxon>
        <taxon>Rotifera</taxon>
        <taxon>Eurotatoria</taxon>
        <taxon>Bdelloidea</taxon>
        <taxon>Philodinida</taxon>
        <taxon>Philodinidae</taxon>
        <taxon>Rotaria</taxon>
    </lineage>
</organism>
<evidence type="ECO:0000313" key="2">
    <source>
        <dbReference type="Proteomes" id="UP000663869"/>
    </source>
</evidence>
<dbReference type="Proteomes" id="UP000663869">
    <property type="component" value="Unassembled WGS sequence"/>
</dbReference>